<dbReference type="GO" id="GO:0051603">
    <property type="term" value="P:proteolysis involved in protein catabolic process"/>
    <property type="evidence" value="ECO:0000318"/>
    <property type="project" value="GO_Central"/>
</dbReference>
<comment type="similarity">
    <text evidence="2">Belongs to the peptidase C13 family.</text>
</comment>
<dbReference type="GO" id="GO:0006624">
    <property type="term" value="P:vacuolar protein processing"/>
    <property type="evidence" value="ECO:0000318"/>
    <property type="project" value="GO_Central"/>
</dbReference>
<dbReference type="GO" id="GO:0005773">
    <property type="term" value="C:vacuole"/>
    <property type="evidence" value="ECO:0007669"/>
    <property type="project" value="GOC"/>
</dbReference>
<dbReference type="PRINTS" id="PR00776">
    <property type="entry name" value="HEMOGLOBNASE"/>
</dbReference>
<feature type="domain" description="Legumain prodomain" evidence="9">
    <location>
        <begin position="307"/>
        <end position="400"/>
    </location>
</feature>
<dbReference type="Pfam" id="PF01650">
    <property type="entry name" value="Peptidase_C13"/>
    <property type="match status" value="1"/>
</dbReference>
<dbReference type="EMBL" id="AHAT01000011">
    <property type="status" value="NOT_ANNOTATED_CDS"/>
    <property type="molecule type" value="Genomic_DNA"/>
</dbReference>
<dbReference type="InterPro" id="IPR046427">
    <property type="entry name" value="Legumain_prodom_sf"/>
</dbReference>
<dbReference type="PANTHER" id="PTHR12000:SF21">
    <property type="entry name" value="LEGUMAIN-RELATED"/>
    <property type="match status" value="1"/>
</dbReference>
<reference evidence="10" key="3">
    <citation type="submission" date="2025-09" db="UniProtKB">
        <authorList>
            <consortium name="Ensembl"/>
        </authorList>
    </citation>
    <scope>IDENTIFICATION</scope>
</reference>
<evidence type="ECO:0000313" key="10">
    <source>
        <dbReference type="Ensembl" id="ENSLOCP00000011329.1"/>
    </source>
</evidence>
<accession>W5MSH0</accession>
<organism evidence="10 11">
    <name type="scientific">Lepisosteus oculatus</name>
    <name type="common">Spotted gar</name>
    <dbReference type="NCBI Taxonomy" id="7918"/>
    <lineage>
        <taxon>Eukaryota</taxon>
        <taxon>Metazoa</taxon>
        <taxon>Chordata</taxon>
        <taxon>Craniata</taxon>
        <taxon>Vertebrata</taxon>
        <taxon>Euteleostomi</taxon>
        <taxon>Actinopterygii</taxon>
        <taxon>Neopterygii</taxon>
        <taxon>Holostei</taxon>
        <taxon>Semionotiformes</taxon>
        <taxon>Lepisosteidae</taxon>
        <taxon>Lepisosteus</taxon>
    </lineage>
</organism>
<dbReference type="InterPro" id="IPR001096">
    <property type="entry name" value="Peptidase_C13"/>
</dbReference>
<evidence type="ECO:0000256" key="6">
    <source>
        <dbReference type="ARBA" id="ARBA00022801"/>
    </source>
</evidence>
<dbReference type="PANTHER" id="PTHR12000">
    <property type="entry name" value="HEMOGLOBINASE FAMILY MEMBER"/>
    <property type="match status" value="1"/>
</dbReference>
<dbReference type="GeneTree" id="ENSGT00940000154782"/>
<keyword evidence="4" id="KW-0645">Protease</keyword>
<dbReference type="eggNOG" id="KOG1348">
    <property type="taxonomic scope" value="Eukaryota"/>
</dbReference>
<dbReference type="AlphaFoldDB" id="W5MSH0"/>
<evidence type="ECO:0000256" key="8">
    <source>
        <dbReference type="PIRSR" id="PIRSR019663-1"/>
    </source>
</evidence>
<keyword evidence="6" id="KW-0378">Hydrolase</keyword>
<dbReference type="Gene3D" id="3.40.50.1460">
    <property type="match status" value="1"/>
</dbReference>
<dbReference type="FunFam" id="3.40.50.1460:FF:000006">
    <property type="entry name" value="Legumain"/>
    <property type="match status" value="1"/>
</dbReference>
<dbReference type="Gene3D" id="1.10.132.130">
    <property type="match status" value="1"/>
</dbReference>
<dbReference type="Ensembl" id="ENSLOCT00000011345.1">
    <property type="protein sequence ID" value="ENSLOCP00000011329.1"/>
    <property type="gene ID" value="ENSLOCG00000009285.1"/>
</dbReference>
<name>W5MSH0_LEPOC</name>
<feature type="active site" evidence="8">
    <location>
        <position position="121"/>
    </location>
</feature>
<evidence type="ECO:0000313" key="11">
    <source>
        <dbReference type="Proteomes" id="UP000018468"/>
    </source>
</evidence>
<dbReference type="EC" id="3.4.22.34" evidence="3"/>
<dbReference type="HOGENOM" id="CLU_024160_2_0_1"/>
<dbReference type="STRING" id="7918.ENSLOCP00000011329"/>
<keyword evidence="5" id="KW-0732">Signal</keyword>
<evidence type="ECO:0000256" key="4">
    <source>
        <dbReference type="ARBA" id="ARBA00022670"/>
    </source>
</evidence>
<keyword evidence="11" id="KW-1185">Reference proteome</keyword>
<comment type="catalytic activity">
    <reaction evidence="1">
        <text>Hydrolysis of proteins and small molecule substrates at -Asn-|-Xaa- bonds.</text>
        <dbReference type="EC" id="3.4.22.34"/>
    </reaction>
</comment>
<dbReference type="PIRSF" id="PIRSF019663">
    <property type="entry name" value="Legumain"/>
    <property type="match status" value="1"/>
</dbReference>
<evidence type="ECO:0000259" key="9">
    <source>
        <dbReference type="Pfam" id="PF20985"/>
    </source>
</evidence>
<dbReference type="InterPro" id="IPR048501">
    <property type="entry name" value="Legum_prodom"/>
</dbReference>
<evidence type="ECO:0000256" key="7">
    <source>
        <dbReference type="ARBA" id="ARBA00022807"/>
    </source>
</evidence>
<dbReference type="InParanoid" id="W5MSH0"/>
<dbReference type="OMA" id="SKQWVLL"/>
<evidence type="ECO:0000256" key="2">
    <source>
        <dbReference type="ARBA" id="ARBA00009941"/>
    </source>
</evidence>
<evidence type="ECO:0000256" key="1">
    <source>
        <dbReference type="ARBA" id="ARBA00000810"/>
    </source>
</evidence>
<dbReference type="Proteomes" id="UP000018468">
    <property type="component" value="Linkage group LG10"/>
</dbReference>
<evidence type="ECO:0000256" key="5">
    <source>
        <dbReference type="ARBA" id="ARBA00022729"/>
    </source>
</evidence>
<dbReference type="CDD" id="cd21115">
    <property type="entry name" value="legumain_C"/>
    <property type="match status" value="1"/>
</dbReference>
<dbReference type="Bgee" id="ENSLOCG00000009285">
    <property type="expression patterns" value="Expressed in pharyngeal gill and 9 other cell types or tissues"/>
</dbReference>
<reference evidence="11" key="1">
    <citation type="submission" date="2011-12" db="EMBL/GenBank/DDBJ databases">
        <title>The Draft Genome of Lepisosteus oculatus.</title>
        <authorList>
            <consortium name="The Broad Institute Genome Assembly &amp; Analysis Group"/>
            <consortium name="Computational R&amp;D Group"/>
            <consortium name="and Sequencing Platform"/>
            <person name="Di Palma F."/>
            <person name="Alfoldi J."/>
            <person name="Johnson J."/>
            <person name="Berlin A."/>
            <person name="Gnerre S."/>
            <person name="Jaffe D."/>
            <person name="MacCallum I."/>
            <person name="Young S."/>
            <person name="Walker B.J."/>
            <person name="Lander E.S."/>
            <person name="Lindblad-Toh K."/>
        </authorList>
    </citation>
    <scope>NUCLEOTIDE SEQUENCE [LARGE SCALE GENOMIC DNA]</scope>
</reference>
<evidence type="ECO:0000256" key="3">
    <source>
        <dbReference type="ARBA" id="ARBA00012628"/>
    </source>
</evidence>
<dbReference type="FunFam" id="1.10.132.130:FF:000001">
    <property type="entry name" value="Vacuolar-processing enzyme beta-isozyme"/>
    <property type="match status" value="1"/>
</dbReference>
<keyword evidence="7" id="KW-0788">Thiol protease</keyword>
<dbReference type="Pfam" id="PF20985">
    <property type="entry name" value="Legum_prodom"/>
    <property type="match status" value="1"/>
</dbReference>
<feature type="active site" description="Nucleophile" evidence="8">
    <location>
        <position position="162"/>
    </location>
</feature>
<proteinExistence type="inferred from homology"/>
<reference evidence="10" key="2">
    <citation type="submission" date="2025-08" db="UniProtKB">
        <authorList>
            <consortium name="Ensembl"/>
        </authorList>
    </citation>
    <scope>IDENTIFICATION</scope>
</reference>
<dbReference type="GO" id="GO:0004197">
    <property type="term" value="F:cysteine-type endopeptidase activity"/>
    <property type="evidence" value="ECO:0000318"/>
    <property type="project" value="GO_Central"/>
</dbReference>
<protein>
    <recommendedName>
        <fullName evidence="3">legumain</fullName>
        <ecNumber evidence="3">3.4.22.34</ecNumber>
    </recommendedName>
</protein>
<sequence length="404" mass="46337">KQWVLLAAGSKGWENYRHQANVCHAYQIAKRNGIPDEQIVVMMYDDIAYNEENPYKGNIINVPKGENVYIGVPKDYTGAEVSAENFLAVLKGDVSGVRKLEPKKVIRSGSYDTIFVYLTDHGNSGIFTFPGSELLALELVETVTQMSRNSQFSKMVIYIESCHSGSMINNLPKDVNVYGVSSARSDQATFACYLDRDRNAYLSDEFSALWMHHIEMSDLEGETLQDQFNYVKKNMKHSFPCQYGNRDIARKTITEFLGKSAVPHIQRRSWALKPTDITPSYNVPLEIQANRIKRARDSAQKAIYEREYKNMLRTRKEIDKAVCAIAKDACPSGAERALRERRDPTQVRELKIITQHFRTCCYDWNDTKYKYAISHMHVFVNLCESGTPVERLVFFFEYICTDQS</sequence>